<keyword evidence="3" id="KW-0695">RNA-directed DNA polymerase</keyword>
<comment type="similarity">
    <text evidence="1">Belongs to the bacterial reverse transcriptase family.</text>
</comment>
<name>A0ABU7G2T2_9ALTE</name>
<dbReference type="PANTHER" id="PTHR34047">
    <property type="entry name" value="NUCLEAR INTRON MATURASE 1, MITOCHONDRIAL-RELATED"/>
    <property type="match status" value="1"/>
</dbReference>
<keyword evidence="4" id="KW-1185">Reference proteome</keyword>
<reference evidence="4" key="1">
    <citation type="submission" date="2023-07" db="EMBL/GenBank/DDBJ databases">
        <title>Draft genome sequence of Agarivorans aestuarii strain ZMCS4, a CAZymes producing bacteria isolated from the marine brown algae Clodostephus spongiosus.</title>
        <authorList>
            <person name="Lorente B."/>
            <person name="Cabral C."/>
            <person name="Frias J."/>
            <person name="Faria J."/>
            <person name="Toubarro D."/>
        </authorList>
    </citation>
    <scope>NUCLEOTIDE SEQUENCE [LARGE SCALE GENOMIC DNA]</scope>
    <source>
        <strain evidence="4">ZMCS4</strain>
    </source>
</reference>
<evidence type="ECO:0000259" key="2">
    <source>
        <dbReference type="PROSITE" id="PS50878"/>
    </source>
</evidence>
<keyword evidence="3" id="KW-0548">Nucleotidyltransferase</keyword>
<gene>
    <name evidence="3" type="ORF">SNR37_003135</name>
</gene>
<dbReference type="EMBL" id="JAYDYW010000006">
    <property type="protein sequence ID" value="MEE1673708.1"/>
    <property type="molecule type" value="Genomic_DNA"/>
</dbReference>
<dbReference type="CDD" id="cd01646">
    <property type="entry name" value="RT_Bac_retron_I"/>
    <property type="match status" value="1"/>
</dbReference>
<sequence>MKKLLRIRLKKERAILSDTLPYETPITFSNRFFYEFIVENKLSVGDKEITWSHVSDANDAVIGLLFGVGESDINKDDKQRTIRVSNGTFITVPFQYGVSHKEDSYRKLSVPHPRNQLQIAKFYDKYKELILYYSDKSSFSLRHPSRIADTRLFDDERKSASVILTNQFERKISYNNKHIKSFFGYQRIRNIHEFFESKSYHDCEKKYNIMAQLDISKCFDSIYTHSIAWAVLGKDAVKNELAKQGNKTLLGCFSDDFDSLMQKQNYNETNGILIGPELSRVFAEIILQDVDFNLEHKLKKLELYHGIDYAIFRYVDDYFLFFNGDSVYKNIVDTLVDCLSEYKLGLNTEKELIYRKPIITEITIAKIKISKLLSEKVKIEVEEDEEKVGEDGSPLKNGEISIHAKTLITSFKSILSESGVEYKSVINYTLTILESKLKSIFRKYLNVQYDYRVHLNLLSSIQACVEFAFFIYNVAPRVNTTIKLSRALKEVIEFCRKEPIEIDEMHHVFKSISDNVSFVIEKHETKNFTQVETLYLLTVISELGKDYWLPESSLVKYFGGVYKGKKTIVFDDALNYFSITVILFYMKDKKRYDRIRRAIKKTIKSKLKAPNLSLTKDTELFLLLIDCISCPFLEMGFKHDLLKHFGISKKKLREDLFILRENWFTKWVGFSFSHELDYKQSDEVY</sequence>
<feature type="domain" description="Reverse transcriptase" evidence="2">
    <location>
        <begin position="136"/>
        <end position="364"/>
    </location>
</feature>
<comment type="caution">
    <text evidence="3">The sequence shown here is derived from an EMBL/GenBank/DDBJ whole genome shotgun (WGS) entry which is preliminary data.</text>
</comment>
<dbReference type="PROSITE" id="PS50878">
    <property type="entry name" value="RT_POL"/>
    <property type="match status" value="1"/>
</dbReference>
<protein>
    <submittedName>
        <fullName evidence="3">RNA-directed DNA polymerase</fullName>
    </submittedName>
</protein>
<keyword evidence="3" id="KW-0808">Transferase</keyword>
<accession>A0ABU7G2T2</accession>
<dbReference type="InterPro" id="IPR000477">
    <property type="entry name" value="RT_dom"/>
</dbReference>
<dbReference type="Pfam" id="PF00078">
    <property type="entry name" value="RVT_1"/>
    <property type="match status" value="1"/>
</dbReference>
<dbReference type="RefSeq" id="WP_329774957.1">
    <property type="nucleotide sequence ID" value="NZ_JAYDYW010000006.1"/>
</dbReference>
<evidence type="ECO:0000313" key="3">
    <source>
        <dbReference type="EMBL" id="MEE1673708.1"/>
    </source>
</evidence>
<reference evidence="3 4" key="2">
    <citation type="submission" date="2023-12" db="EMBL/GenBank/DDBJ databases">
        <authorList>
            <consortium name="Cladostephus spongiosus"/>
            <person name="Lorente B."/>
            <person name="Cabral C."/>
            <person name="Frias J."/>
            <person name="Faria J."/>
            <person name="Toubarro D."/>
        </authorList>
    </citation>
    <scope>NUCLEOTIDE SEQUENCE [LARGE SCALE GENOMIC DNA]</scope>
    <source>
        <strain evidence="3 4">ZMCS4</strain>
    </source>
</reference>
<organism evidence="3 4">
    <name type="scientific">Agarivorans aestuarii</name>
    <dbReference type="NCBI Taxonomy" id="1563703"/>
    <lineage>
        <taxon>Bacteria</taxon>
        <taxon>Pseudomonadati</taxon>
        <taxon>Pseudomonadota</taxon>
        <taxon>Gammaproteobacteria</taxon>
        <taxon>Alteromonadales</taxon>
        <taxon>Alteromonadaceae</taxon>
        <taxon>Agarivorans</taxon>
    </lineage>
</organism>
<dbReference type="NCBIfam" id="NF041748">
    <property type="entry name" value="Drt3b"/>
    <property type="match status" value="1"/>
</dbReference>
<proteinExistence type="inferred from homology"/>
<dbReference type="GO" id="GO:0003964">
    <property type="term" value="F:RNA-directed DNA polymerase activity"/>
    <property type="evidence" value="ECO:0007669"/>
    <property type="project" value="UniProtKB-KW"/>
</dbReference>
<evidence type="ECO:0000313" key="4">
    <source>
        <dbReference type="Proteomes" id="UP001310248"/>
    </source>
</evidence>
<evidence type="ECO:0000256" key="1">
    <source>
        <dbReference type="ARBA" id="ARBA00034120"/>
    </source>
</evidence>
<dbReference type="InterPro" id="IPR051083">
    <property type="entry name" value="GrpII_Intron_Splice-Mob/Def"/>
</dbReference>
<dbReference type="PANTHER" id="PTHR34047:SF8">
    <property type="entry name" value="PROTEIN YKFC"/>
    <property type="match status" value="1"/>
</dbReference>
<dbReference type="Proteomes" id="UP001310248">
    <property type="component" value="Unassembled WGS sequence"/>
</dbReference>